<protein>
    <submittedName>
        <fullName evidence="3">Endosialidase-like protein</fullName>
    </submittedName>
</protein>
<keyword evidence="1" id="KW-0472">Membrane</keyword>
<comment type="caution">
    <text evidence="3">The sequence shown here is derived from an EMBL/GenBank/DDBJ whole genome shotgun (WGS) entry which is preliminary data.</text>
</comment>
<accession>A0A4R1F659</accession>
<sequence>MKKREIFFTKVGFSIALSFILTSNVFAGAPNPIGTMTYSIPGATAVPTLSGTMLIALSLLLFAVAFRVAKQKGSGKMFITLIGVSALSIGGSGIKLVSDAKALMGASLPLNTGPTTGEVDLYSGYNIFENTNSQTVTIKSITTDAGYSCGALAGKPQALALPAVSTCSESLEISNGNICDFQCDAIVEVSDIRLKQNIKYLRTLENGLKIYSFKYLTNVSNSKETQVGVMAQDLLNDSRYKDAVIRMKDNHFAVNYRSIGLKMITLDQWKASPDNVFYEQKL</sequence>
<gene>
    <name evidence="3" type="ORF">EV695_0861</name>
</gene>
<dbReference type="InterPro" id="IPR030392">
    <property type="entry name" value="S74_ICA"/>
</dbReference>
<dbReference type="AlphaFoldDB" id="A0A4R1F659"/>
<organism evidence="3 4">
    <name type="scientific">Cocleimonas flava</name>
    <dbReference type="NCBI Taxonomy" id="634765"/>
    <lineage>
        <taxon>Bacteria</taxon>
        <taxon>Pseudomonadati</taxon>
        <taxon>Pseudomonadota</taxon>
        <taxon>Gammaproteobacteria</taxon>
        <taxon>Thiotrichales</taxon>
        <taxon>Thiotrichaceae</taxon>
        <taxon>Cocleimonas</taxon>
    </lineage>
</organism>
<dbReference type="EMBL" id="SMFQ01000002">
    <property type="protein sequence ID" value="TCJ89000.1"/>
    <property type="molecule type" value="Genomic_DNA"/>
</dbReference>
<evidence type="ECO:0000313" key="3">
    <source>
        <dbReference type="EMBL" id="TCJ89000.1"/>
    </source>
</evidence>
<dbReference type="OrthoDB" id="7226450at2"/>
<dbReference type="Pfam" id="PF13884">
    <property type="entry name" value="Peptidase_S74"/>
    <property type="match status" value="1"/>
</dbReference>
<dbReference type="RefSeq" id="WP_131904660.1">
    <property type="nucleotide sequence ID" value="NZ_BAAAFU010000008.1"/>
</dbReference>
<keyword evidence="1" id="KW-0812">Transmembrane</keyword>
<proteinExistence type="predicted"/>
<dbReference type="NCBIfam" id="NF033207">
    <property type="entry name" value="midcut_by_XrtH"/>
    <property type="match status" value="1"/>
</dbReference>
<evidence type="ECO:0000313" key="4">
    <source>
        <dbReference type="Proteomes" id="UP000294887"/>
    </source>
</evidence>
<dbReference type="Proteomes" id="UP000294887">
    <property type="component" value="Unassembled WGS sequence"/>
</dbReference>
<name>A0A4R1F659_9GAMM</name>
<keyword evidence="4" id="KW-1185">Reference proteome</keyword>
<evidence type="ECO:0000259" key="2">
    <source>
        <dbReference type="Pfam" id="PF13884"/>
    </source>
</evidence>
<reference evidence="3 4" key="1">
    <citation type="submission" date="2019-03" db="EMBL/GenBank/DDBJ databases">
        <title>Genomic Encyclopedia of Type Strains, Phase IV (KMG-IV): sequencing the most valuable type-strain genomes for metagenomic binning, comparative biology and taxonomic classification.</title>
        <authorList>
            <person name="Goeker M."/>
        </authorList>
    </citation>
    <scope>NUCLEOTIDE SEQUENCE [LARGE SCALE GENOMIC DNA]</scope>
    <source>
        <strain evidence="3 4">DSM 24830</strain>
    </source>
</reference>
<feature type="transmembrane region" description="Helical" evidence="1">
    <location>
        <begin position="78"/>
        <end position="97"/>
    </location>
</feature>
<evidence type="ECO:0000256" key="1">
    <source>
        <dbReference type="SAM" id="Phobius"/>
    </source>
</evidence>
<feature type="transmembrane region" description="Helical" evidence="1">
    <location>
        <begin position="43"/>
        <end position="66"/>
    </location>
</feature>
<feature type="domain" description="Peptidase S74" evidence="2">
    <location>
        <begin position="190"/>
        <end position="234"/>
    </location>
</feature>
<keyword evidence="1" id="KW-1133">Transmembrane helix</keyword>